<comment type="caution">
    <text evidence="1">The sequence shown here is derived from an EMBL/GenBank/DDBJ whole genome shotgun (WGS) entry which is preliminary data.</text>
</comment>
<name>A0A812Y9J6_SYMPI</name>
<keyword evidence="2" id="KW-1185">Reference proteome</keyword>
<dbReference type="OrthoDB" id="439626at2759"/>
<proteinExistence type="predicted"/>
<sequence length="246" mass="27583">MLDFLGVSMPIGVDCESKQLSLLAPGRTALCEYYKRGLHLPRAWPVLDEEYLEWADGLTAAVRAARSGRPFRMAEVGSGPYGIWAMRAAKAFTKYAAPDQPCELLLVEPFVMGDGSLLRTHAAMNLPPGRCRFVVHTHPVTTNDQIKALLGSGELWDLVDVDVDGAEQTMLPGLFGWLLTRVRRLHLSTHSRKIHWDFMDSLERNGWEVQAHYPTLSLVGLQDKGLGRFLNCDGHISALPRYWQWA</sequence>
<dbReference type="AlphaFoldDB" id="A0A812Y9J6"/>
<gene>
    <name evidence="1" type="ORF">SPIL2461_LOCUS22476</name>
</gene>
<organism evidence="1 2">
    <name type="scientific">Symbiodinium pilosum</name>
    <name type="common">Dinoflagellate</name>
    <dbReference type="NCBI Taxonomy" id="2952"/>
    <lineage>
        <taxon>Eukaryota</taxon>
        <taxon>Sar</taxon>
        <taxon>Alveolata</taxon>
        <taxon>Dinophyceae</taxon>
        <taxon>Suessiales</taxon>
        <taxon>Symbiodiniaceae</taxon>
        <taxon>Symbiodinium</taxon>
    </lineage>
</organism>
<evidence type="ECO:0000313" key="1">
    <source>
        <dbReference type="EMBL" id="CAE7766249.1"/>
    </source>
</evidence>
<dbReference type="Proteomes" id="UP000649617">
    <property type="component" value="Unassembled WGS sequence"/>
</dbReference>
<accession>A0A812Y9J6</accession>
<reference evidence="1" key="1">
    <citation type="submission" date="2021-02" db="EMBL/GenBank/DDBJ databases">
        <authorList>
            <person name="Dougan E. K."/>
            <person name="Rhodes N."/>
            <person name="Thang M."/>
            <person name="Chan C."/>
        </authorList>
    </citation>
    <scope>NUCLEOTIDE SEQUENCE</scope>
</reference>
<evidence type="ECO:0008006" key="3">
    <source>
        <dbReference type="Google" id="ProtNLM"/>
    </source>
</evidence>
<evidence type="ECO:0000313" key="2">
    <source>
        <dbReference type="Proteomes" id="UP000649617"/>
    </source>
</evidence>
<protein>
    <recommendedName>
        <fullName evidence="3">Methyltransferase FkbM domain-containing protein</fullName>
    </recommendedName>
</protein>
<dbReference type="EMBL" id="CAJNIZ010047327">
    <property type="protein sequence ID" value="CAE7766249.1"/>
    <property type="molecule type" value="Genomic_DNA"/>
</dbReference>